<keyword evidence="1" id="KW-0645">Protease</keyword>
<dbReference type="PANTHER" id="PTHR30471:SF3">
    <property type="entry name" value="UPF0758 PROTEIN YEES-RELATED"/>
    <property type="match status" value="1"/>
</dbReference>
<evidence type="ECO:0000256" key="3">
    <source>
        <dbReference type="ARBA" id="ARBA00022801"/>
    </source>
</evidence>
<dbReference type="InterPro" id="IPR020891">
    <property type="entry name" value="UPF0758_CS"/>
</dbReference>
<dbReference type="EMBL" id="LR796531">
    <property type="protein sequence ID" value="CAB4149873.1"/>
    <property type="molecule type" value="Genomic_DNA"/>
</dbReference>
<keyword evidence="2" id="KW-0479">Metal-binding</keyword>
<evidence type="ECO:0000313" key="8">
    <source>
        <dbReference type="EMBL" id="CAB4163436.1"/>
    </source>
</evidence>
<dbReference type="SUPFAM" id="SSF102712">
    <property type="entry name" value="JAB1/MPN domain"/>
    <property type="match status" value="1"/>
</dbReference>
<dbReference type="Gene3D" id="3.40.140.10">
    <property type="entry name" value="Cytidine Deaminase, domain 2"/>
    <property type="match status" value="1"/>
</dbReference>
<accession>A0A6J5MY24</accession>
<dbReference type="InterPro" id="IPR025657">
    <property type="entry name" value="RadC_JAB"/>
</dbReference>
<organism evidence="7">
    <name type="scientific">uncultured Caudovirales phage</name>
    <dbReference type="NCBI Taxonomy" id="2100421"/>
    <lineage>
        <taxon>Viruses</taxon>
        <taxon>Duplodnaviria</taxon>
        <taxon>Heunggongvirae</taxon>
        <taxon>Uroviricota</taxon>
        <taxon>Caudoviricetes</taxon>
        <taxon>Peduoviridae</taxon>
        <taxon>Maltschvirus</taxon>
        <taxon>Maltschvirus maltsch</taxon>
    </lineage>
</organism>
<evidence type="ECO:0000256" key="4">
    <source>
        <dbReference type="ARBA" id="ARBA00022833"/>
    </source>
</evidence>
<dbReference type="InterPro" id="IPR001405">
    <property type="entry name" value="UPF0758"/>
</dbReference>
<evidence type="ECO:0000259" key="6">
    <source>
        <dbReference type="PROSITE" id="PS50249"/>
    </source>
</evidence>
<dbReference type="PROSITE" id="PS50249">
    <property type="entry name" value="MPN"/>
    <property type="match status" value="1"/>
</dbReference>
<dbReference type="CDD" id="cd08071">
    <property type="entry name" value="MPN_DUF2466"/>
    <property type="match status" value="1"/>
</dbReference>
<dbReference type="InterPro" id="IPR037518">
    <property type="entry name" value="MPN"/>
</dbReference>
<dbReference type="PANTHER" id="PTHR30471">
    <property type="entry name" value="DNA REPAIR PROTEIN RADC"/>
    <property type="match status" value="1"/>
</dbReference>
<evidence type="ECO:0000256" key="2">
    <source>
        <dbReference type="ARBA" id="ARBA00022723"/>
    </source>
</evidence>
<dbReference type="GO" id="GO:0008237">
    <property type="term" value="F:metallopeptidase activity"/>
    <property type="evidence" value="ECO:0007669"/>
    <property type="project" value="UniProtKB-KW"/>
</dbReference>
<keyword evidence="4" id="KW-0862">Zinc</keyword>
<dbReference type="GO" id="GO:0006508">
    <property type="term" value="P:proteolysis"/>
    <property type="evidence" value="ECO:0007669"/>
    <property type="project" value="UniProtKB-KW"/>
</dbReference>
<evidence type="ECO:0000256" key="1">
    <source>
        <dbReference type="ARBA" id="ARBA00022670"/>
    </source>
</evidence>
<reference evidence="7" key="1">
    <citation type="submission" date="2020-04" db="EMBL/GenBank/DDBJ databases">
        <authorList>
            <person name="Chiriac C."/>
            <person name="Salcher M."/>
            <person name="Ghai R."/>
            <person name="Kavagutti S V."/>
        </authorList>
    </citation>
    <scope>NUCLEOTIDE SEQUENCE</scope>
</reference>
<keyword evidence="5" id="KW-0482">Metalloprotease</keyword>
<evidence type="ECO:0000313" key="7">
    <source>
        <dbReference type="EMBL" id="CAB4149873.1"/>
    </source>
</evidence>
<gene>
    <name evidence="7" type="ORF">UFOVP543_40</name>
    <name evidence="8" type="ORF">UFOVP804_16</name>
</gene>
<dbReference type="Pfam" id="PF04002">
    <property type="entry name" value="RadC"/>
    <property type="match status" value="1"/>
</dbReference>
<keyword evidence="3" id="KW-0378">Hydrolase</keyword>
<dbReference type="GO" id="GO:0046872">
    <property type="term" value="F:metal ion binding"/>
    <property type="evidence" value="ECO:0007669"/>
    <property type="project" value="UniProtKB-KW"/>
</dbReference>
<evidence type="ECO:0000256" key="5">
    <source>
        <dbReference type="ARBA" id="ARBA00023049"/>
    </source>
</evidence>
<sequence length="227" mass="24904">MTKPKHPQIVPTFLVEEDTNRNRLERLGSRALLDRELFALLLGEKSADAVDRAGGLKALLGLSLPEMKVLLPDKEAVRVVTALELAKRIEERKTVKPEKLDAPEKVFRFLEHKFPQEVEGCIVLALNRRNALLGFSQVSTGTATSSLMHPREVLRYCVRMSAAAFIIAHNHPSGDPTPSPADRSVTKQMAEAGRVMGIECLDHVVCGKESADPAGKGWFSFGEAGLI</sequence>
<protein>
    <submittedName>
        <fullName evidence="7">RadC DNA repair proteins</fullName>
    </submittedName>
</protein>
<dbReference type="PROSITE" id="PS01302">
    <property type="entry name" value="UPF0758"/>
    <property type="match status" value="1"/>
</dbReference>
<proteinExistence type="predicted"/>
<feature type="domain" description="MPN" evidence="6">
    <location>
        <begin position="99"/>
        <end position="227"/>
    </location>
</feature>
<name>A0A6J5MY24_9CAUD</name>
<dbReference type="EMBL" id="LR796756">
    <property type="protein sequence ID" value="CAB4163436.1"/>
    <property type="molecule type" value="Genomic_DNA"/>
</dbReference>